<dbReference type="Gene3D" id="1.10.10.60">
    <property type="entry name" value="Homeodomain-like"/>
    <property type="match status" value="1"/>
</dbReference>
<dbReference type="InterPro" id="IPR001647">
    <property type="entry name" value="HTH_TetR"/>
</dbReference>
<proteinExistence type="predicted"/>
<dbReference type="Pfam" id="PF00440">
    <property type="entry name" value="TetR_N"/>
    <property type="match status" value="1"/>
</dbReference>
<dbReference type="Gene3D" id="1.10.357.10">
    <property type="entry name" value="Tetracycline Repressor, domain 2"/>
    <property type="match status" value="1"/>
</dbReference>
<dbReference type="InterPro" id="IPR009057">
    <property type="entry name" value="Homeodomain-like_sf"/>
</dbReference>
<dbReference type="InterPro" id="IPR050692">
    <property type="entry name" value="HTH_transcr_repressor_FabR"/>
</dbReference>
<evidence type="ECO:0000313" key="5">
    <source>
        <dbReference type="Proteomes" id="UP000186079"/>
    </source>
</evidence>
<keyword evidence="1 2" id="KW-0238">DNA-binding</keyword>
<feature type="domain" description="HTH tetR-type" evidence="3">
    <location>
        <begin position="9"/>
        <end position="70"/>
    </location>
</feature>
<dbReference type="SUPFAM" id="SSF46689">
    <property type="entry name" value="Homeodomain-like"/>
    <property type="match status" value="1"/>
</dbReference>
<gene>
    <name evidence="4" type="ORF">SAMN05421672_10271</name>
</gene>
<dbReference type="RefSeq" id="WP_039560317.1">
    <property type="nucleotide sequence ID" value="NZ_FTMC01000002.1"/>
</dbReference>
<evidence type="ECO:0000256" key="1">
    <source>
        <dbReference type="ARBA" id="ARBA00023125"/>
    </source>
</evidence>
<feature type="DNA-binding region" description="H-T-H motif" evidence="2">
    <location>
        <begin position="33"/>
        <end position="52"/>
    </location>
</feature>
<evidence type="ECO:0000313" key="4">
    <source>
        <dbReference type="EMBL" id="SIQ00952.1"/>
    </source>
</evidence>
<dbReference type="GO" id="GO:0003677">
    <property type="term" value="F:DNA binding"/>
    <property type="evidence" value="ECO:0007669"/>
    <property type="project" value="UniProtKB-UniRule"/>
</dbReference>
<reference evidence="4 5" key="1">
    <citation type="submission" date="2017-01" db="EMBL/GenBank/DDBJ databases">
        <authorList>
            <person name="Mah S.A."/>
            <person name="Swanson W.J."/>
            <person name="Moy G.W."/>
            <person name="Vacquier V.D."/>
        </authorList>
    </citation>
    <scope>NUCLEOTIDE SEQUENCE [LARGE SCALE GENOMIC DNA]</scope>
    <source>
        <strain evidence="4 5">ATCC 29606</strain>
    </source>
</reference>
<dbReference type="PANTHER" id="PTHR47752:SF1">
    <property type="entry name" value="HTH-TYPE TRANSCRIPTIONAL REPRESSOR FABR"/>
    <property type="match status" value="1"/>
</dbReference>
<name>A0A1N6P9V6_9PSED</name>
<sequence>MTLMETPLAQGKRLLLDAALRLMARTHSLSSLGLRELAREAGLNPNTFYRHFGSIEELGLVLITQIGTQLRRPLRELRREAAQRTLQQARGEQLLGADLTRGRQVCRETVQLFFDFVEQNPDGFIVGMRELHGASPMLRKALRELMADFAQDMAEDIAEFGLVPGVDEETLLRMASTITRHLFVLAQDYLEQPERQATVRGEAEELIITLLAGALALRQGIRAAEGPGSPGP</sequence>
<dbReference type="PANTHER" id="PTHR47752">
    <property type="entry name" value="HTH-TYPE TRANSCRIPTIONAL REPRESSOR FABR"/>
    <property type="match status" value="1"/>
</dbReference>
<dbReference type="AlphaFoldDB" id="A0A1N6P9V6"/>
<evidence type="ECO:0000256" key="2">
    <source>
        <dbReference type="PROSITE-ProRule" id="PRU00335"/>
    </source>
</evidence>
<dbReference type="Proteomes" id="UP000186079">
    <property type="component" value="Unassembled WGS sequence"/>
</dbReference>
<evidence type="ECO:0000259" key="3">
    <source>
        <dbReference type="PROSITE" id="PS50977"/>
    </source>
</evidence>
<organism evidence="4 5">
    <name type="scientific">Pseudomonas flexibilis</name>
    <dbReference type="NCBI Taxonomy" id="706570"/>
    <lineage>
        <taxon>Bacteria</taxon>
        <taxon>Pseudomonadati</taxon>
        <taxon>Pseudomonadota</taxon>
        <taxon>Gammaproteobacteria</taxon>
        <taxon>Pseudomonadales</taxon>
        <taxon>Pseudomonadaceae</taxon>
        <taxon>Pseudomonas</taxon>
    </lineage>
</organism>
<protein>
    <submittedName>
        <fullName evidence="4">Transcriptional regulator, TetR family</fullName>
    </submittedName>
</protein>
<dbReference type="EMBL" id="FTMC01000002">
    <property type="protein sequence ID" value="SIQ00952.1"/>
    <property type="molecule type" value="Genomic_DNA"/>
</dbReference>
<accession>A0A1N6P9V6</accession>
<dbReference type="PROSITE" id="PS50977">
    <property type="entry name" value="HTH_TETR_2"/>
    <property type="match status" value="1"/>
</dbReference>